<gene>
    <name evidence="4" type="ORF">Tci_042292</name>
</gene>
<evidence type="ECO:0000256" key="1">
    <source>
        <dbReference type="PROSITE-ProRule" id="PRU00047"/>
    </source>
</evidence>
<dbReference type="PROSITE" id="PS50158">
    <property type="entry name" value="ZF_CCHC"/>
    <property type="match status" value="1"/>
</dbReference>
<dbReference type="PANTHER" id="PTHR15503:SF45">
    <property type="entry name" value="RNA-DIRECTED DNA POLYMERASE HOMOLOG"/>
    <property type="match status" value="1"/>
</dbReference>
<protein>
    <recommendedName>
        <fullName evidence="3">CCHC-type domain-containing protein</fullName>
    </recommendedName>
</protein>
<evidence type="ECO:0000259" key="3">
    <source>
        <dbReference type="PROSITE" id="PS50158"/>
    </source>
</evidence>
<evidence type="ECO:0000256" key="2">
    <source>
        <dbReference type="SAM" id="MobiDB-lite"/>
    </source>
</evidence>
<reference evidence="4" key="1">
    <citation type="journal article" date="2019" name="Sci. Rep.">
        <title>Draft genome of Tanacetum cinerariifolium, the natural source of mosquito coil.</title>
        <authorList>
            <person name="Yamashiro T."/>
            <person name="Shiraishi A."/>
            <person name="Satake H."/>
            <person name="Nakayama K."/>
        </authorList>
    </citation>
    <scope>NUCLEOTIDE SEQUENCE</scope>
</reference>
<feature type="region of interest" description="Disordered" evidence="2">
    <location>
        <begin position="1"/>
        <end position="21"/>
    </location>
</feature>
<dbReference type="GO" id="GO:0008270">
    <property type="term" value="F:zinc ion binding"/>
    <property type="evidence" value="ECO:0007669"/>
    <property type="project" value="UniProtKB-KW"/>
</dbReference>
<evidence type="ECO:0000313" key="4">
    <source>
        <dbReference type="EMBL" id="GEU70314.1"/>
    </source>
</evidence>
<dbReference type="InterPro" id="IPR005162">
    <property type="entry name" value="Retrotrans_gag_dom"/>
</dbReference>
<feature type="compositionally biased region" description="Basic and acidic residues" evidence="2">
    <location>
        <begin position="148"/>
        <end position="180"/>
    </location>
</feature>
<keyword evidence="1" id="KW-0479">Metal-binding</keyword>
<dbReference type="SMART" id="SM00343">
    <property type="entry name" value="ZnF_C2HC"/>
    <property type="match status" value="1"/>
</dbReference>
<dbReference type="InterPro" id="IPR032567">
    <property type="entry name" value="RTL1-rel"/>
</dbReference>
<keyword evidence="1" id="KW-0863">Zinc-finger</keyword>
<name>A0A6L2MCR9_TANCI</name>
<dbReference type="InterPro" id="IPR036875">
    <property type="entry name" value="Znf_CCHC_sf"/>
</dbReference>
<dbReference type="GO" id="GO:0003676">
    <property type="term" value="F:nucleic acid binding"/>
    <property type="evidence" value="ECO:0007669"/>
    <property type="project" value="InterPro"/>
</dbReference>
<dbReference type="AlphaFoldDB" id="A0A6L2MCR9"/>
<dbReference type="Pfam" id="PF00098">
    <property type="entry name" value="zf-CCHC"/>
    <property type="match status" value="1"/>
</dbReference>
<proteinExistence type="predicted"/>
<feature type="domain" description="CCHC-type" evidence="3">
    <location>
        <begin position="221"/>
        <end position="236"/>
    </location>
</feature>
<dbReference type="SUPFAM" id="SSF57756">
    <property type="entry name" value="Retrovirus zinc finger-like domains"/>
    <property type="match status" value="1"/>
</dbReference>
<sequence>MPLRMTTQNAGRSTAAPRGVKANEGVGGVSDFFTIIAQQLQNLFPTLLAQVRKQGNNQGNNRNQNGDAINDNIQGDIHIRSREAAVGMAWEDFKTLTREEFFPVNEMQKLETEFWNHAMVGDGHAAYTDRFHALARLVPHLVTPENKRIERNGSFKKNTEKRGNDRDPSRDRNMKDDSKRTRTGNAYATTANPVRREYTGTTPNCTNCNLHHFLELPCRTCFSCNRLGHLAKDCREVPRMVNPVNAINPTAARGARFEWSSSWEQWQSGTWRSVHAGAEDARQDPNIVTGIESSNLGFSYEIEIASRQLVKIDKTGIICHEKVVRIPLQNGKTLRVVGERPEEKVRHIRSAKAKEQRKEDIVVVRNFPDVFPDHLSGLPPNRQIEFRIDLIPGAISIAKSLYRLSSSEMEELSGNSKRHVVYVLLIVLLH</sequence>
<dbReference type="PANTHER" id="PTHR15503">
    <property type="entry name" value="LDOC1 RELATED"/>
    <property type="match status" value="1"/>
</dbReference>
<dbReference type="InterPro" id="IPR001878">
    <property type="entry name" value="Znf_CCHC"/>
</dbReference>
<comment type="caution">
    <text evidence="4">The sequence shown here is derived from an EMBL/GenBank/DDBJ whole genome shotgun (WGS) entry which is preliminary data.</text>
</comment>
<feature type="region of interest" description="Disordered" evidence="2">
    <location>
        <begin position="148"/>
        <end position="186"/>
    </location>
</feature>
<dbReference type="EMBL" id="BKCJ010006090">
    <property type="protein sequence ID" value="GEU70314.1"/>
    <property type="molecule type" value="Genomic_DNA"/>
</dbReference>
<accession>A0A6L2MCR9</accession>
<dbReference type="Pfam" id="PF03732">
    <property type="entry name" value="Retrotrans_gag"/>
    <property type="match status" value="1"/>
</dbReference>
<dbReference type="Gene3D" id="4.10.60.10">
    <property type="entry name" value="Zinc finger, CCHC-type"/>
    <property type="match status" value="1"/>
</dbReference>
<keyword evidence="1" id="KW-0862">Zinc</keyword>
<feature type="compositionally biased region" description="Polar residues" evidence="2">
    <location>
        <begin position="1"/>
        <end position="12"/>
    </location>
</feature>
<organism evidence="4">
    <name type="scientific">Tanacetum cinerariifolium</name>
    <name type="common">Dalmatian daisy</name>
    <name type="synonym">Chrysanthemum cinerariifolium</name>
    <dbReference type="NCBI Taxonomy" id="118510"/>
    <lineage>
        <taxon>Eukaryota</taxon>
        <taxon>Viridiplantae</taxon>
        <taxon>Streptophyta</taxon>
        <taxon>Embryophyta</taxon>
        <taxon>Tracheophyta</taxon>
        <taxon>Spermatophyta</taxon>
        <taxon>Magnoliopsida</taxon>
        <taxon>eudicotyledons</taxon>
        <taxon>Gunneridae</taxon>
        <taxon>Pentapetalae</taxon>
        <taxon>asterids</taxon>
        <taxon>campanulids</taxon>
        <taxon>Asterales</taxon>
        <taxon>Asteraceae</taxon>
        <taxon>Asteroideae</taxon>
        <taxon>Anthemideae</taxon>
        <taxon>Anthemidinae</taxon>
        <taxon>Tanacetum</taxon>
    </lineage>
</organism>